<accession>A0ACA9L9J7</accession>
<evidence type="ECO:0000313" key="1">
    <source>
        <dbReference type="EMBL" id="CAG8517266.1"/>
    </source>
</evidence>
<evidence type="ECO:0000313" key="2">
    <source>
        <dbReference type="Proteomes" id="UP000789702"/>
    </source>
</evidence>
<dbReference type="EMBL" id="CAJVPU010003375">
    <property type="protein sequence ID" value="CAG8517266.1"/>
    <property type="molecule type" value="Genomic_DNA"/>
</dbReference>
<name>A0ACA9L9J7_9GLOM</name>
<proteinExistence type="predicted"/>
<dbReference type="Proteomes" id="UP000789702">
    <property type="component" value="Unassembled WGS sequence"/>
</dbReference>
<protein>
    <submittedName>
        <fullName evidence="1">3340_t:CDS:1</fullName>
    </submittedName>
</protein>
<comment type="caution">
    <text evidence="1">The sequence shown here is derived from an EMBL/GenBank/DDBJ whole genome shotgun (WGS) entry which is preliminary data.</text>
</comment>
<organism evidence="1 2">
    <name type="scientific">Dentiscutata heterogama</name>
    <dbReference type="NCBI Taxonomy" id="1316150"/>
    <lineage>
        <taxon>Eukaryota</taxon>
        <taxon>Fungi</taxon>
        <taxon>Fungi incertae sedis</taxon>
        <taxon>Mucoromycota</taxon>
        <taxon>Glomeromycotina</taxon>
        <taxon>Glomeromycetes</taxon>
        <taxon>Diversisporales</taxon>
        <taxon>Gigasporaceae</taxon>
        <taxon>Dentiscutata</taxon>
    </lineage>
</organism>
<sequence length="68" mass="7713">MQPQVKVPTEDYSHSFQAGDMANYGHRDAATIHSEDWQMPKAGDSCQTNPQYNRTHRPTVIATYADVF</sequence>
<gene>
    <name evidence="1" type="ORF">DHETER_LOCUS3743</name>
</gene>
<reference evidence="1" key="1">
    <citation type="submission" date="2021-06" db="EMBL/GenBank/DDBJ databases">
        <authorList>
            <person name="Kallberg Y."/>
            <person name="Tangrot J."/>
            <person name="Rosling A."/>
        </authorList>
    </citation>
    <scope>NUCLEOTIDE SEQUENCE</scope>
    <source>
        <strain evidence="1">IL203A</strain>
    </source>
</reference>
<keyword evidence="2" id="KW-1185">Reference proteome</keyword>